<keyword evidence="2" id="KW-1185">Reference proteome</keyword>
<protein>
    <submittedName>
        <fullName evidence="1">Uncharacterized protein</fullName>
    </submittedName>
</protein>
<proteinExistence type="predicted"/>
<accession>A0ABD2PC57</accession>
<dbReference type="EMBL" id="JABFTP020000185">
    <property type="protein sequence ID" value="KAL3288400.1"/>
    <property type="molecule type" value="Genomic_DNA"/>
</dbReference>
<gene>
    <name evidence="1" type="ORF">HHI36_002848</name>
</gene>
<comment type="caution">
    <text evidence="1">The sequence shown here is derived from an EMBL/GenBank/DDBJ whole genome shotgun (WGS) entry which is preliminary data.</text>
</comment>
<dbReference type="Proteomes" id="UP001516400">
    <property type="component" value="Unassembled WGS sequence"/>
</dbReference>
<evidence type="ECO:0000313" key="1">
    <source>
        <dbReference type="EMBL" id="KAL3288400.1"/>
    </source>
</evidence>
<feature type="non-terminal residue" evidence="1">
    <location>
        <position position="68"/>
    </location>
</feature>
<organism evidence="1 2">
    <name type="scientific">Cryptolaemus montrouzieri</name>
    <dbReference type="NCBI Taxonomy" id="559131"/>
    <lineage>
        <taxon>Eukaryota</taxon>
        <taxon>Metazoa</taxon>
        <taxon>Ecdysozoa</taxon>
        <taxon>Arthropoda</taxon>
        <taxon>Hexapoda</taxon>
        <taxon>Insecta</taxon>
        <taxon>Pterygota</taxon>
        <taxon>Neoptera</taxon>
        <taxon>Endopterygota</taxon>
        <taxon>Coleoptera</taxon>
        <taxon>Polyphaga</taxon>
        <taxon>Cucujiformia</taxon>
        <taxon>Coccinelloidea</taxon>
        <taxon>Coccinellidae</taxon>
        <taxon>Scymninae</taxon>
        <taxon>Scymnini</taxon>
        <taxon>Cryptolaemus</taxon>
    </lineage>
</organism>
<reference evidence="1 2" key="1">
    <citation type="journal article" date="2021" name="BMC Biol.">
        <title>Horizontally acquired antibacterial genes associated with adaptive radiation of ladybird beetles.</title>
        <authorList>
            <person name="Li H.S."/>
            <person name="Tang X.F."/>
            <person name="Huang Y.H."/>
            <person name="Xu Z.Y."/>
            <person name="Chen M.L."/>
            <person name="Du X.Y."/>
            <person name="Qiu B.Y."/>
            <person name="Chen P.T."/>
            <person name="Zhang W."/>
            <person name="Slipinski A."/>
            <person name="Escalona H.E."/>
            <person name="Waterhouse R.M."/>
            <person name="Zwick A."/>
            <person name="Pang H."/>
        </authorList>
    </citation>
    <scope>NUCLEOTIDE SEQUENCE [LARGE SCALE GENOMIC DNA]</scope>
    <source>
        <strain evidence="1">SYSU2018</strain>
    </source>
</reference>
<sequence length="68" mass="7952">FLKSIQSRYGSMWYSQLDTVTGDYKVIESDRYTSTLNVEPVYKFIQGIIVTLANYEFIRETVKCSQNI</sequence>
<dbReference type="AlphaFoldDB" id="A0ABD2PC57"/>
<name>A0ABD2PC57_9CUCU</name>
<evidence type="ECO:0000313" key="2">
    <source>
        <dbReference type="Proteomes" id="UP001516400"/>
    </source>
</evidence>
<feature type="non-terminal residue" evidence="1">
    <location>
        <position position="1"/>
    </location>
</feature>